<dbReference type="InterPro" id="IPR011013">
    <property type="entry name" value="Gal_mutarotase_sf_dom"/>
</dbReference>
<dbReference type="InterPro" id="IPR047215">
    <property type="entry name" value="Galactose_mutarotase-like"/>
</dbReference>
<dbReference type="CDD" id="cd09019">
    <property type="entry name" value="galactose_mutarotase_like"/>
    <property type="match status" value="1"/>
</dbReference>
<sequence>MKTSGRTLTGALLAATAIALPAGAFAADYARAPFGKTPDGVAVEAITLTNGKGVSATVITYGATLQSLIAPGRDGTKADIALGFKDAEAYAKNASYFGASVGRFANRIGKGRFTLDGKTYQLALNNNGVAALHGGVKGFDKQVWKVADVKRGPVASVTFTYVSPDGEEGYPGTLTATATYALDEQNQLTITYGATTDKPTIVNMTNHALFNVAGEGSADGAMGNVLTLASDGYTPVDAELIPTGQITPVAGTPFDFRKPRVVGERVRDARDPQMVIGRGYDHNMVLTGKAGGAPRLAARLADPKSGRVLEILSDQPGIQFYTGNFIDGTTVSKSGKIYRQGDGIALEPQHFPDAPNKPAFAPVRLDPGQKYSNVMVFKLTTDKK</sequence>
<dbReference type="InterPro" id="IPR014718">
    <property type="entry name" value="GH-type_carb-bd"/>
</dbReference>
<dbReference type="RefSeq" id="WP_310034533.1">
    <property type="nucleotide sequence ID" value="NZ_JAVDRL010000013.1"/>
</dbReference>
<dbReference type="EMBL" id="JAVDRL010000013">
    <property type="protein sequence ID" value="MDR6533613.1"/>
    <property type="molecule type" value="Genomic_DNA"/>
</dbReference>
<keyword evidence="6" id="KW-0732">Signal</keyword>
<dbReference type="EC" id="5.1.3.3" evidence="5"/>
<dbReference type="PANTHER" id="PTHR10091">
    <property type="entry name" value="ALDOSE-1-EPIMERASE"/>
    <property type="match status" value="1"/>
</dbReference>
<accession>A0ABU1N585</accession>
<keyword evidence="3 5" id="KW-0413">Isomerase</keyword>
<evidence type="ECO:0000256" key="3">
    <source>
        <dbReference type="ARBA" id="ARBA00023235"/>
    </source>
</evidence>
<comment type="catalytic activity">
    <reaction evidence="5">
        <text>alpha-D-glucose = beta-D-glucose</text>
        <dbReference type="Rhea" id="RHEA:10264"/>
        <dbReference type="ChEBI" id="CHEBI:15903"/>
        <dbReference type="ChEBI" id="CHEBI:17925"/>
        <dbReference type="EC" id="5.1.3.3"/>
    </reaction>
</comment>
<feature type="chain" id="PRO_5046943345" description="Aldose 1-epimerase" evidence="6">
    <location>
        <begin position="27"/>
        <end position="384"/>
    </location>
</feature>
<evidence type="ECO:0000313" key="7">
    <source>
        <dbReference type="EMBL" id="MDR6533613.1"/>
    </source>
</evidence>
<reference evidence="7 8" key="1">
    <citation type="submission" date="2023-07" db="EMBL/GenBank/DDBJ databases">
        <title>Sorghum-associated microbial communities from plants grown in Nebraska, USA.</title>
        <authorList>
            <person name="Schachtman D."/>
        </authorList>
    </citation>
    <scope>NUCLEOTIDE SEQUENCE [LARGE SCALE GENOMIC DNA]</scope>
    <source>
        <strain evidence="7 8">DS2154</strain>
    </source>
</reference>
<evidence type="ECO:0000256" key="4">
    <source>
        <dbReference type="ARBA" id="ARBA00023277"/>
    </source>
</evidence>
<evidence type="ECO:0000256" key="6">
    <source>
        <dbReference type="SAM" id="SignalP"/>
    </source>
</evidence>
<evidence type="ECO:0000256" key="2">
    <source>
        <dbReference type="ARBA" id="ARBA00006206"/>
    </source>
</evidence>
<dbReference type="PANTHER" id="PTHR10091:SF0">
    <property type="entry name" value="GALACTOSE MUTAROTASE"/>
    <property type="match status" value="1"/>
</dbReference>
<proteinExistence type="inferred from homology"/>
<feature type="signal peptide" evidence="6">
    <location>
        <begin position="1"/>
        <end position="26"/>
    </location>
</feature>
<dbReference type="InterPro" id="IPR015443">
    <property type="entry name" value="Aldose_1-epimerase"/>
</dbReference>
<evidence type="ECO:0000256" key="1">
    <source>
        <dbReference type="ARBA" id="ARBA00005028"/>
    </source>
</evidence>
<dbReference type="Gene3D" id="2.70.98.10">
    <property type="match status" value="1"/>
</dbReference>
<gene>
    <name evidence="7" type="ORF">J2800_004379</name>
</gene>
<dbReference type="InterPro" id="IPR008183">
    <property type="entry name" value="Aldose_1/G6P_1-epimerase"/>
</dbReference>
<name>A0ABU1N585_9CAUL</name>
<dbReference type="Proteomes" id="UP001262754">
    <property type="component" value="Unassembled WGS sequence"/>
</dbReference>
<keyword evidence="4 5" id="KW-0119">Carbohydrate metabolism</keyword>
<dbReference type="SUPFAM" id="SSF74650">
    <property type="entry name" value="Galactose mutarotase-like"/>
    <property type="match status" value="1"/>
</dbReference>
<dbReference type="NCBIfam" id="NF008277">
    <property type="entry name" value="PRK11055.1"/>
    <property type="match status" value="1"/>
</dbReference>
<comment type="similarity">
    <text evidence="2 5">Belongs to the aldose epimerase family.</text>
</comment>
<keyword evidence="8" id="KW-1185">Reference proteome</keyword>
<evidence type="ECO:0000313" key="8">
    <source>
        <dbReference type="Proteomes" id="UP001262754"/>
    </source>
</evidence>
<organism evidence="7 8">
    <name type="scientific">Caulobacter rhizosphaerae</name>
    <dbReference type="NCBI Taxonomy" id="2010972"/>
    <lineage>
        <taxon>Bacteria</taxon>
        <taxon>Pseudomonadati</taxon>
        <taxon>Pseudomonadota</taxon>
        <taxon>Alphaproteobacteria</taxon>
        <taxon>Caulobacterales</taxon>
        <taxon>Caulobacteraceae</taxon>
        <taxon>Caulobacter</taxon>
    </lineage>
</organism>
<dbReference type="PIRSF" id="PIRSF005096">
    <property type="entry name" value="GALM"/>
    <property type="match status" value="1"/>
</dbReference>
<evidence type="ECO:0000256" key="5">
    <source>
        <dbReference type="PIRNR" id="PIRNR005096"/>
    </source>
</evidence>
<dbReference type="GO" id="GO:0004034">
    <property type="term" value="F:aldose 1-epimerase activity"/>
    <property type="evidence" value="ECO:0007669"/>
    <property type="project" value="UniProtKB-EC"/>
</dbReference>
<comment type="caution">
    <text evidence="7">The sequence shown here is derived from an EMBL/GenBank/DDBJ whole genome shotgun (WGS) entry which is preliminary data.</text>
</comment>
<protein>
    <recommendedName>
        <fullName evidence="5">Aldose 1-epimerase</fullName>
        <ecNumber evidence="5">5.1.3.3</ecNumber>
    </recommendedName>
</protein>
<comment type="pathway">
    <text evidence="1 5">Carbohydrate metabolism; hexose metabolism.</text>
</comment>
<dbReference type="Pfam" id="PF01263">
    <property type="entry name" value="Aldose_epim"/>
    <property type="match status" value="1"/>
</dbReference>